<dbReference type="EMBL" id="JYIK01001091">
    <property type="protein sequence ID" value="KWX06702.1"/>
    <property type="molecule type" value="Genomic_DNA"/>
</dbReference>
<dbReference type="Proteomes" id="UP000070659">
    <property type="component" value="Unassembled WGS sequence"/>
</dbReference>
<protein>
    <submittedName>
        <fullName evidence="2">Uncharacterized protein</fullName>
    </submittedName>
</protein>
<dbReference type="EMBL" id="JYIJ01000010">
    <property type="protein sequence ID" value="KWX05747.1"/>
    <property type="molecule type" value="Genomic_DNA"/>
</dbReference>
<accession>A0A132N6Y0</accession>
<proteinExistence type="predicted"/>
<reference evidence="4" key="2">
    <citation type="submission" date="2015-02" db="EMBL/GenBank/DDBJ databases">
        <title>Physiological reanalysis, assessment of diazotrophy, and genome sequences of multiple isolates of Streptomyces thermoautotrophicus.</title>
        <authorList>
            <person name="MacKellar D.C."/>
            <person name="Lieber L."/>
            <person name="Norman J."/>
            <person name="Bolger A."/>
            <person name="Tobin C."/>
            <person name="Murray J.W."/>
            <person name="Friesen M."/>
            <person name="Prell J."/>
        </authorList>
    </citation>
    <scope>NUCLEOTIDE SEQUENCE [LARGE SCALE GENOMIC DNA]</scope>
    <source>
        <strain evidence="4">UBT1</strain>
    </source>
</reference>
<evidence type="ECO:0000313" key="2">
    <source>
        <dbReference type="EMBL" id="KWX05747.1"/>
    </source>
</evidence>
<reference evidence="2 5" key="1">
    <citation type="submission" date="2015-02" db="EMBL/GenBank/DDBJ databases">
        <title>Physiological reanalysis, assessment of diazotrophy, and genome sequences of multiple isolates of Streptomyces thermoautotrophicus.</title>
        <authorList>
            <person name="MacKellar D.C."/>
            <person name="Lieber L."/>
            <person name="Norman J."/>
            <person name="Bolger A."/>
            <person name="Tobin C."/>
            <person name="Murray J.W."/>
            <person name="Prell J."/>
        </authorList>
    </citation>
    <scope>NUCLEOTIDE SEQUENCE [LARGE SCALE GENOMIC DNA]</scope>
    <source>
        <strain evidence="2 5">UBT1</strain>
    </source>
</reference>
<gene>
    <name evidence="2" type="ORF">TH66_01565</name>
    <name evidence="3" type="ORF">TR74_21145</name>
</gene>
<keyword evidence="1" id="KW-0812">Transmembrane</keyword>
<evidence type="ECO:0000256" key="1">
    <source>
        <dbReference type="SAM" id="Phobius"/>
    </source>
</evidence>
<dbReference type="Proteomes" id="UP000070598">
    <property type="component" value="Unassembled WGS sequence"/>
</dbReference>
<keyword evidence="1" id="KW-1133">Transmembrane helix</keyword>
<organism evidence="2 5">
    <name type="scientific">Carbonactinospora thermoautotrophica</name>
    <dbReference type="NCBI Taxonomy" id="1469144"/>
    <lineage>
        <taxon>Bacteria</taxon>
        <taxon>Bacillati</taxon>
        <taxon>Actinomycetota</taxon>
        <taxon>Actinomycetes</taxon>
        <taxon>Kitasatosporales</taxon>
        <taxon>Carbonactinosporaceae</taxon>
        <taxon>Carbonactinospora</taxon>
    </lineage>
</organism>
<comment type="caution">
    <text evidence="2">The sequence shown here is derived from an EMBL/GenBank/DDBJ whole genome shotgun (WGS) entry which is preliminary data.</text>
</comment>
<keyword evidence="1" id="KW-0472">Membrane</keyword>
<dbReference type="PATRIC" id="fig|1469144.8.peg.1496"/>
<dbReference type="AlphaFoldDB" id="A0A132N6Y0"/>
<sequence>MVWVVVNVLLAVAGLAVLAVLGWRLWRDVRALGRAVTAAADRLNTAVAQLEAATRGQGRHEVGPQRPGD</sequence>
<evidence type="ECO:0000313" key="3">
    <source>
        <dbReference type="EMBL" id="KWX06702.1"/>
    </source>
</evidence>
<name>A0A132N6Y0_9ACTN</name>
<feature type="transmembrane region" description="Helical" evidence="1">
    <location>
        <begin position="6"/>
        <end position="26"/>
    </location>
</feature>
<dbReference type="RefSeq" id="WP_067067927.1">
    <property type="nucleotide sequence ID" value="NZ_CP171739.1"/>
</dbReference>
<evidence type="ECO:0000313" key="4">
    <source>
        <dbReference type="Proteomes" id="UP000070598"/>
    </source>
</evidence>
<evidence type="ECO:0000313" key="5">
    <source>
        <dbReference type="Proteomes" id="UP000070659"/>
    </source>
</evidence>